<feature type="compositionally biased region" description="Basic and acidic residues" evidence="1">
    <location>
        <begin position="113"/>
        <end position="125"/>
    </location>
</feature>
<dbReference type="EMBL" id="KZ819638">
    <property type="protein sequence ID" value="PWN88611.1"/>
    <property type="molecule type" value="Genomic_DNA"/>
</dbReference>
<accession>A0A316YHI6</accession>
<name>A0A316YHI6_9BASI</name>
<keyword evidence="3" id="KW-1185">Reference proteome</keyword>
<organism evidence="2 3">
    <name type="scientific">Acaromyces ingoldii</name>
    <dbReference type="NCBI Taxonomy" id="215250"/>
    <lineage>
        <taxon>Eukaryota</taxon>
        <taxon>Fungi</taxon>
        <taxon>Dikarya</taxon>
        <taxon>Basidiomycota</taxon>
        <taxon>Ustilaginomycotina</taxon>
        <taxon>Exobasidiomycetes</taxon>
        <taxon>Exobasidiales</taxon>
        <taxon>Cryptobasidiaceae</taxon>
        <taxon>Acaromyces</taxon>
    </lineage>
</organism>
<dbReference type="InParanoid" id="A0A316YHI6"/>
<evidence type="ECO:0000313" key="3">
    <source>
        <dbReference type="Proteomes" id="UP000245768"/>
    </source>
</evidence>
<proteinExistence type="predicted"/>
<feature type="compositionally biased region" description="Polar residues" evidence="1">
    <location>
        <begin position="94"/>
        <end position="111"/>
    </location>
</feature>
<evidence type="ECO:0000256" key="1">
    <source>
        <dbReference type="SAM" id="MobiDB-lite"/>
    </source>
</evidence>
<reference evidence="2 3" key="1">
    <citation type="journal article" date="2018" name="Mol. Biol. Evol.">
        <title>Broad Genomic Sampling Reveals a Smut Pathogenic Ancestry of the Fungal Clade Ustilaginomycotina.</title>
        <authorList>
            <person name="Kijpornyongpan T."/>
            <person name="Mondo S.J."/>
            <person name="Barry K."/>
            <person name="Sandor L."/>
            <person name="Lee J."/>
            <person name="Lipzen A."/>
            <person name="Pangilinan J."/>
            <person name="LaButti K."/>
            <person name="Hainaut M."/>
            <person name="Henrissat B."/>
            <person name="Grigoriev I.V."/>
            <person name="Spatafora J.W."/>
            <person name="Aime M.C."/>
        </authorList>
    </citation>
    <scope>NUCLEOTIDE SEQUENCE [LARGE SCALE GENOMIC DNA]</scope>
    <source>
        <strain evidence="2 3">MCA 4198</strain>
    </source>
</reference>
<protein>
    <submittedName>
        <fullName evidence="2">Uncharacterized protein</fullName>
    </submittedName>
</protein>
<evidence type="ECO:0000313" key="2">
    <source>
        <dbReference type="EMBL" id="PWN88611.1"/>
    </source>
</evidence>
<sequence>MHVLPQQINFSRWSPRPVYTYRHFNRQAPPLPPPPELPQAREPSLHAPLPAERAQSRTPSFLTLLESRRLLDNMPTTEPQPIESAEQRSRVEQIASSVGELNQESEVSQVPTRPHEQEQDRRARH</sequence>
<gene>
    <name evidence="2" type="ORF">FA10DRAFT_167458</name>
</gene>
<dbReference type="GeneID" id="37040113"/>
<dbReference type="RefSeq" id="XP_025375809.1">
    <property type="nucleotide sequence ID" value="XM_025518197.1"/>
</dbReference>
<feature type="region of interest" description="Disordered" evidence="1">
    <location>
        <begin position="24"/>
        <end position="125"/>
    </location>
</feature>
<dbReference type="AlphaFoldDB" id="A0A316YHI6"/>
<dbReference type="Proteomes" id="UP000245768">
    <property type="component" value="Unassembled WGS sequence"/>
</dbReference>